<evidence type="ECO:0000256" key="1">
    <source>
        <dbReference type="SAM" id="SignalP"/>
    </source>
</evidence>
<evidence type="ECO:0008006" key="4">
    <source>
        <dbReference type="Google" id="ProtNLM"/>
    </source>
</evidence>
<dbReference type="RefSeq" id="WP_345408540.1">
    <property type="nucleotide sequence ID" value="NZ_BAAAXS010000001.1"/>
</dbReference>
<gene>
    <name evidence="2" type="ORF">ACFFR3_19145</name>
</gene>
<keyword evidence="1" id="KW-0732">Signal</keyword>
<feature type="chain" id="PRO_5047223592" description="Secreted protein" evidence="1">
    <location>
        <begin position="28"/>
        <end position="69"/>
    </location>
</feature>
<organism evidence="2 3">
    <name type="scientific">Nonomuraea salmonea</name>
    <dbReference type="NCBI Taxonomy" id="46181"/>
    <lineage>
        <taxon>Bacteria</taxon>
        <taxon>Bacillati</taxon>
        <taxon>Actinomycetota</taxon>
        <taxon>Actinomycetes</taxon>
        <taxon>Streptosporangiales</taxon>
        <taxon>Streptosporangiaceae</taxon>
        <taxon>Nonomuraea</taxon>
    </lineage>
</organism>
<evidence type="ECO:0000313" key="3">
    <source>
        <dbReference type="Proteomes" id="UP001589568"/>
    </source>
</evidence>
<feature type="signal peptide" evidence="1">
    <location>
        <begin position="1"/>
        <end position="27"/>
    </location>
</feature>
<evidence type="ECO:0000313" key="2">
    <source>
        <dbReference type="EMBL" id="MFB9471644.1"/>
    </source>
</evidence>
<keyword evidence="3" id="KW-1185">Reference proteome</keyword>
<comment type="caution">
    <text evidence="2">The sequence shown here is derived from an EMBL/GenBank/DDBJ whole genome shotgun (WGS) entry which is preliminary data.</text>
</comment>
<sequence length="69" mass="7176">MGHVLFAIMAHVRAAVTFLTLVPAAGATVAASVPVLSSAAGGEPAGAECRTWTPREPSEVMIVRCRERT</sequence>
<dbReference type="EMBL" id="JBHMCF010000014">
    <property type="protein sequence ID" value="MFB9471644.1"/>
    <property type="molecule type" value="Genomic_DNA"/>
</dbReference>
<proteinExistence type="predicted"/>
<accession>A0ABV5NMW5</accession>
<name>A0ABV5NMW5_9ACTN</name>
<protein>
    <recommendedName>
        <fullName evidence="4">Secreted protein</fullName>
    </recommendedName>
</protein>
<reference evidence="2 3" key="1">
    <citation type="submission" date="2024-09" db="EMBL/GenBank/DDBJ databases">
        <authorList>
            <person name="Sun Q."/>
            <person name="Mori K."/>
        </authorList>
    </citation>
    <scope>NUCLEOTIDE SEQUENCE [LARGE SCALE GENOMIC DNA]</scope>
    <source>
        <strain evidence="2 3">JCM 3324</strain>
    </source>
</reference>
<dbReference type="Proteomes" id="UP001589568">
    <property type="component" value="Unassembled WGS sequence"/>
</dbReference>